<dbReference type="EMBL" id="PYXZ01000002">
    <property type="protein sequence ID" value="PUA81642.1"/>
    <property type="molecule type" value="Genomic_DNA"/>
</dbReference>
<organism evidence="3 4">
    <name type="scientific">Nocardioides currus</name>
    <dbReference type="NCBI Taxonomy" id="2133958"/>
    <lineage>
        <taxon>Bacteria</taxon>
        <taxon>Bacillati</taxon>
        <taxon>Actinomycetota</taxon>
        <taxon>Actinomycetes</taxon>
        <taxon>Propionibacteriales</taxon>
        <taxon>Nocardioidaceae</taxon>
        <taxon>Nocardioides</taxon>
    </lineage>
</organism>
<dbReference type="PROSITE" id="PS52050">
    <property type="entry name" value="WYL"/>
    <property type="match status" value="1"/>
</dbReference>
<evidence type="ECO:0000313" key="4">
    <source>
        <dbReference type="Proteomes" id="UP000244867"/>
    </source>
</evidence>
<sequence length="761" mass="79977">MSSKEQAPPRTLAEMLRRWPDERLAALLRDRPDLATPAPHDSAQLASRAATRISVLRALDSLSRLELSVLDALVVANQTTQSELLRIVHADPDAAAAACDRLVDLALVWESPGGLRPLSGVAEALRGDEAAGVSGLRPMSPDPATPDEVEGRLALISPGARALLEHVLAHGSEGTTGNARRTVSPADAATPVEELIAHRLLVPRDGGLLVLPGEVGIALRGGRTTTTPRDAVPEIASSARESTLVERTAGGAAFDVVRRTELLLDHWGLEPPATLRSGGLAVRDLKAAAAELQVSEPEAGLLVEVAAAAGLLTTATDPEGNEVWLPTDGFDTWAASSTAERWVTLALAWLDTTRLPSLIGGKDPGGKTWNALAPDLSSVMAPEARSLALTELAGLPEGQVLATGTGVPSVVERVAWLRPRRPSVHRDLVAAAVHEAGLLGLVGAGGLSTAGRAVLEHDHDAALAAITPHLPQPVDHVLLQADLTAVAPGPLETELARTLHLLADVESRGGATVYRFTTGSVRRAFDAGWSALEVHDFVGSVSRTPVPQPLTYLVDDVARTFGTVRVGSAEAFLRADDEAALTELLHHPKASTLGLRRIAPTVLISTVPIDLLLPRLRELGAAPVVEAPDGTVRVARRDLLRARRPRTSRTRSAAAARAHATVASVVTAIRSGDRATEGRPATPAVATTPSGALAALREAIEARETVVIGYVDNHGASSDRVVDPLRLEGGQLTAHDHRSDDERLFAVHRITTVTPLSPARP</sequence>
<name>A0A2R7YZ55_9ACTN</name>
<dbReference type="Proteomes" id="UP000244867">
    <property type="component" value="Unassembled WGS sequence"/>
</dbReference>
<dbReference type="Pfam" id="PF13625">
    <property type="entry name" value="Helicase_C_3"/>
    <property type="match status" value="1"/>
</dbReference>
<dbReference type="InterPro" id="IPR026881">
    <property type="entry name" value="WYL_dom"/>
</dbReference>
<dbReference type="AlphaFoldDB" id="A0A2R7YZ55"/>
<evidence type="ECO:0000259" key="1">
    <source>
        <dbReference type="Pfam" id="PF13280"/>
    </source>
</evidence>
<dbReference type="InterPro" id="IPR032830">
    <property type="entry name" value="XPB/Ssl2_N"/>
</dbReference>
<dbReference type="Pfam" id="PF13280">
    <property type="entry name" value="WYL"/>
    <property type="match status" value="1"/>
</dbReference>
<protein>
    <submittedName>
        <fullName evidence="3">Uncharacterized protein</fullName>
    </submittedName>
</protein>
<reference evidence="3 4" key="1">
    <citation type="submission" date="2018-03" db="EMBL/GenBank/DDBJ databases">
        <authorList>
            <person name="Keele B.F."/>
        </authorList>
    </citation>
    <scope>NUCLEOTIDE SEQUENCE [LARGE SCALE GENOMIC DNA]</scope>
    <source>
        <strain evidence="3 4">IB-3</strain>
    </source>
</reference>
<proteinExistence type="predicted"/>
<feature type="domain" description="WYL" evidence="1">
    <location>
        <begin position="692"/>
        <end position="754"/>
    </location>
</feature>
<evidence type="ECO:0000313" key="3">
    <source>
        <dbReference type="EMBL" id="PUA81642.1"/>
    </source>
</evidence>
<keyword evidence="4" id="KW-1185">Reference proteome</keyword>
<dbReference type="OrthoDB" id="3415124at2"/>
<accession>A0A2R7YZ55</accession>
<comment type="caution">
    <text evidence="3">The sequence shown here is derived from an EMBL/GenBank/DDBJ whole genome shotgun (WGS) entry which is preliminary data.</text>
</comment>
<evidence type="ECO:0000259" key="2">
    <source>
        <dbReference type="Pfam" id="PF13625"/>
    </source>
</evidence>
<gene>
    <name evidence="3" type="ORF">C7S10_06090</name>
</gene>
<feature type="domain" description="Helicase XPB/Ssl2 N-terminal" evidence="2">
    <location>
        <begin position="477"/>
        <end position="599"/>
    </location>
</feature>